<comment type="caution">
    <text evidence="2">The sequence shown here is derived from an EMBL/GenBank/DDBJ whole genome shotgun (WGS) entry which is preliminary data.</text>
</comment>
<protein>
    <submittedName>
        <fullName evidence="2">Tetratricopeptide repeat protein</fullName>
    </submittedName>
</protein>
<dbReference type="Proteomes" id="UP000295627">
    <property type="component" value="Unassembled WGS sequence"/>
</dbReference>
<gene>
    <name evidence="2" type="ORF">EJ571_15685</name>
</gene>
<dbReference type="InterPro" id="IPR011990">
    <property type="entry name" value="TPR-like_helical_dom_sf"/>
</dbReference>
<reference evidence="2 3" key="1">
    <citation type="journal article" date="2019" name="Sci. Rep.">
        <title>Extended insight into the Mycobacterium chelonae-abscessus complex through whole genome sequencing of Mycobacterium salmoniphilum outbreak and Mycobacterium salmoniphilum-like strains.</title>
        <authorList>
            <person name="Behra P.R.K."/>
            <person name="Das S."/>
            <person name="Pettersson B.M.F."/>
            <person name="Shirreff L."/>
            <person name="DuCote T."/>
            <person name="Jacobsson K.G."/>
            <person name="Ennis D.G."/>
            <person name="Kirsebom L.A."/>
        </authorList>
    </citation>
    <scope>NUCLEOTIDE SEQUENCE [LARGE SCALE GENOMIC DNA]</scope>
    <source>
        <strain evidence="2 3">DSM 45524</strain>
    </source>
</reference>
<feature type="compositionally biased region" description="Basic and acidic residues" evidence="1">
    <location>
        <begin position="40"/>
        <end position="77"/>
    </location>
</feature>
<evidence type="ECO:0000313" key="2">
    <source>
        <dbReference type="EMBL" id="TDH20229.1"/>
    </source>
</evidence>
<organism evidence="2 3">
    <name type="scientific">Mycobacteroides franklinii</name>
    <dbReference type="NCBI Taxonomy" id="948102"/>
    <lineage>
        <taxon>Bacteria</taxon>
        <taxon>Bacillati</taxon>
        <taxon>Actinomycetota</taxon>
        <taxon>Actinomycetes</taxon>
        <taxon>Mycobacteriales</taxon>
        <taxon>Mycobacteriaceae</taxon>
        <taxon>Mycobacteroides</taxon>
    </lineage>
</organism>
<feature type="region of interest" description="Disordered" evidence="1">
    <location>
        <begin position="1"/>
        <end position="88"/>
    </location>
</feature>
<feature type="compositionally biased region" description="Basic and acidic residues" evidence="1">
    <location>
        <begin position="21"/>
        <end position="33"/>
    </location>
</feature>
<dbReference type="AlphaFoldDB" id="A0A4R5P8M8"/>
<accession>A0A4R5P8M8</accession>
<dbReference type="Gene3D" id="1.25.40.10">
    <property type="entry name" value="Tetratricopeptide repeat domain"/>
    <property type="match status" value="1"/>
</dbReference>
<dbReference type="OrthoDB" id="3215237at2"/>
<feature type="compositionally biased region" description="Low complexity" evidence="1">
    <location>
        <begin position="8"/>
        <end position="20"/>
    </location>
</feature>
<evidence type="ECO:0000256" key="1">
    <source>
        <dbReference type="SAM" id="MobiDB-lite"/>
    </source>
</evidence>
<proteinExistence type="predicted"/>
<evidence type="ECO:0000313" key="3">
    <source>
        <dbReference type="Proteomes" id="UP000295627"/>
    </source>
</evidence>
<name>A0A4R5P8M8_9MYCO</name>
<dbReference type="EMBL" id="RXLR01000017">
    <property type="protein sequence ID" value="TDH20229.1"/>
    <property type="molecule type" value="Genomic_DNA"/>
</dbReference>
<sequence length="299" mass="32293">MPVDQRGPRQQGPRRQGPSRPARDSGAQRDDRGGGSARPHRSDERGGERRQRSDERGGDRPRRDQGPRPRRTDDRPAPRNFGPVIPDEVEAKQLAPDVRAELLSLDKNTAETVARHLVTAGNLLDEDPETALAHAKAAKSRAARIAAVREALGIAAYHCGDWALALSELRAAKRMGTRSPLLALIADCERGVGRPERALELARGDEAKALTGDAADELRIVTAGARADMGQLDQALAVLSTPAPDPKRVGVVAARLFYAYADILLALDRKPEAVQWFLHAANADVEGHTDAEDRAAELA</sequence>